<proteinExistence type="predicted"/>
<dbReference type="PROSITE" id="PS50011">
    <property type="entry name" value="PROTEIN_KINASE_DOM"/>
    <property type="match status" value="1"/>
</dbReference>
<dbReference type="InterPro" id="IPR000719">
    <property type="entry name" value="Prot_kinase_dom"/>
</dbReference>
<keyword evidence="3" id="KW-1185">Reference proteome</keyword>
<evidence type="ECO:0000259" key="1">
    <source>
        <dbReference type="PROSITE" id="PS50011"/>
    </source>
</evidence>
<dbReference type="EMBL" id="FJOG01000007">
    <property type="protein sequence ID" value="CZR55843.1"/>
    <property type="molecule type" value="Genomic_DNA"/>
</dbReference>
<organism evidence="2 3">
    <name type="scientific">Phialocephala subalpina</name>
    <dbReference type="NCBI Taxonomy" id="576137"/>
    <lineage>
        <taxon>Eukaryota</taxon>
        <taxon>Fungi</taxon>
        <taxon>Dikarya</taxon>
        <taxon>Ascomycota</taxon>
        <taxon>Pezizomycotina</taxon>
        <taxon>Leotiomycetes</taxon>
        <taxon>Helotiales</taxon>
        <taxon>Mollisiaceae</taxon>
        <taxon>Phialocephala</taxon>
        <taxon>Phialocephala fortinii species complex</taxon>
    </lineage>
</organism>
<dbReference type="Gene3D" id="1.10.510.10">
    <property type="entry name" value="Transferase(Phosphotransferase) domain 1"/>
    <property type="match status" value="1"/>
</dbReference>
<protein>
    <recommendedName>
        <fullName evidence="1">Protein kinase domain-containing protein</fullName>
    </recommendedName>
</protein>
<reference evidence="2 3" key="1">
    <citation type="submission" date="2016-03" db="EMBL/GenBank/DDBJ databases">
        <authorList>
            <person name="Ploux O."/>
        </authorList>
    </citation>
    <scope>NUCLEOTIDE SEQUENCE [LARGE SCALE GENOMIC DNA]</scope>
    <source>
        <strain evidence="2 3">UAMH 11012</strain>
    </source>
</reference>
<evidence type="ECO:0000313" key="2">
    <source>
        <dbReference type="EMBL" id="CZR55843.1"/>
    </source>
</evidence>
<accession>A0A1L7WSV3</accession>
<dbReference type="InterPro" id="IPR011009">
    <property type="entry name" value="Kinase-like_dom_sf"/>
</dbReference>
<gene>
    <name evidence="2" type="ORF">PAC_05731</name>
</gene>
<dbReference type="Proteomes" id="UP000184330">
    <property type="component" value="Unassembled WGS sequence"/>
</dbReference>
<sequence length="338" mass="38630">MSLASMDSSNIPSYQVMDSQFDPESSWITVMCRASRFQIAVSLKDLHGSCFELEYSQLVAKFDDMDDGADDDYEALCNWMVEPCFSYFRERTTHVPKDLTFEAFYYPPTYHLKLMVSGSSLYAKATRDRHTINPFALMIPSRDLPQHPQVRRSRASDIQIVPAVTETYDYLSEIPQKARIGDGTIKFFKPALDKSQIIREIDMHSRILNAGLKGKIRVANFHSIVISKDAKMTIGLLFDFIPSIGESLQSHQCKMASEHHAKWKQQVTAIVEELHVHDIVWGDVHPGNIVIDKNFDAWVVDFGGGCIEDFVDRKKAGTKEGDWQGVQRIFEEWITHKE</sequence>
<dbReference type="AlphaFoldDB" id="A0A1L7WSV3"/>
<dbReference type="GO" id="GO:0004672">
    <property type="term" value="F:protein kinase activity"/>
    <property type="evidence" value="ECO:0007669"/>
    <property type="project" value="InterPro"/>
</dbReference>
<dbReference type="STRING" id="576137.A0A1L7WSV3"/>
<dbReference type="SUPFAM" id="SSF56112">
    <property type="entry name" value="Protein kinase-like (PK-like)"/>
    <property type="match status" value="1"/>
</dbReference>
<evidence type="ECO:0000313" key="3">
    <source>
        <dbReference type="Proteomes" id="UP000184330"/>
    </source>
</evidence>
<name>A0A1L7WSV3_9HELO</name>
<dbReference type="OrthoDB" id="4062651at2759"/>
<feature type="domain" description="Protein kinase" evidence="1">
    <location>
        <begin position="111"/>
        <end position="338"/>
    </location>
</feature>
<dbReference type="GO" id="GO:0005524">
    <property type="term" value="F:ATP binding"/>
    <property type="evidence" value="ECO:0007669"/>
    <property type="project" value="InterPro"/>
</dbReference>